<dbReference type="Proteomes" id="UP000324800">
    <property type="component" value="Unassembled WGS sequence"/>
</dbReference>
<feature type="region of interest" description="Disordered" evidence="1">
    <location>
        <begin position="134"/>
        <end position="186"/>
    </location>
</feature>
<feature type="compositionally biased region" description="Basic and acidic residues" evidence="1">
    <location>
        <begin position="217"/>
        <end position="227"/>
    </location>
</feature>
<gene>
    <name evidence="2" type="ORF">EZS28_051825</name>
</gene>
<feature type="compositionally biased region" description="Basic and acidic residues" evidence="1">
    <location>
        <begin position="249"/>
        <end position="277"/>
    </location>
</feature>
<feature type="region of interest" description="Disordered" evidence="1">
    <location>
        <begin position="1"/>
        <end position="59"/>
    </location>
</feature>
<proteinExistence type="predicted"/>
<feature type="region of interest" description="Disordered" evidence="1">
    <location>
        <begin position="217"/>
        <end position="284"/>
    </location>
</feature>
<evidence type="ECO:0000313" key="3">
    <source>
        <dbReference type="Proteomes" id="UP000324800"/>
    </source>
</evidence>
<feature type="compositionally biased region" description="Acidic residues" evidence="1">
    <location>
        <begin position="152"/>
        <end position="185"/>
    </location>
</feature>
<dbReference type="EMBL" id="SNRW01039588">
    <property type="protein sequence ID" value="KAA6351896.1"/>
    <property type="molecule type" value="Genomic_DNA"/>
</dbReference>
<comment type="caution">
    <text evidence="2">The sequence shown here is derived from an EMBL/GenBank/DDBJ whole genome shotgun (WGS) entry which is preliminary data.</text>
</comment>
<evidence type="ECO:0000313" key="2">
    <source>
        <dbReference type="EMBL" id="KAA6351896.1"/>
    </source>
</evidence>
<feature type="non-terminal residue" evidence="2">
    <location>
        <position position="284"/>
    </location>
</feature>
<evidence type="ECO:0000256" key="1">
    <source>
        <dbReference type="SAM" id="MobiDB-lite"/>
    </source>
</evidence>
<feature type="compositionally biased region" description="Low complexity" evidence="1">
    <location>
        <begin position="36"/>
        <end position="50"/>
    </location>
</feature>
<accession>A0A5J4T065</accession>
<feature type="compositionally biased region" description="Polar residues" evidence="1">
    <location>
        <begin position="1"/>
        <end position="11"/>
    </location>
</feature>
<feature type="non-terminal residue" evidence="2">
    <location>
        <position position="1"/>
    </location>
</feature>
<organism evidence="2 3">
    <name type="scientific">Streblomastix strix</name>
    <dbReference type="NCBI Taxonomy" id="222440"/>
    <lineage>
        <taxon>Eukaryota</taxon>
        <taxon>Metamonada</taxon>
        <taxon>Preaxostyla</taxon>
        <taxon>Oxymonadida</taxon>
        <taxon>Streblomastigidae</taxon>
        <taxon>Streblomastix</taxon>
    </lineage>
</organism>
<sequence>SSSKQVSSGYQRSKIESRSAVQTPGEFTAVQHKGPQIQQSSLSSSQSHQSTTAPVGYTALGTPAYDQGLMEEPFISSKQITNYQRLGDNPASDQQIQFVIQTAKKHCKDINEIQQVLLTFLKEGKIVLPQRIGEEEKKQKEKDIRKKIKEEQQDEEQEDDDDDEVDDEEDEDLGEEGDRIDEYEEDNRLKSVLDDLIHFQKEQEIATANSERIKHGLLHDFSKEKNNTKNYNKYKKESNGYSPSVGNKDQSKRADMIRTWKQNKDKESKNRKQGKSEYDDEYED</sequence>
<feature type="compositionally biased region" description="Basic and acidic residues" evidence="1">
    <location>
        <begin position="134"/>
        <end position="151"/>
    </location>
</feature>
<protein>
    <submittedName>
        <fullName evidence="2">Uncharacterized protein</fullName>
    </submittedName>
</protein>
<reference evidence="2 3" key="1">
    <citation type="submission" date="2019-03" db="EMBL/GenBank/DDBJ databases">
        <title>Single cell metagenomics reveals metabolic interactions within the superorganism composed of flagellate Streblomastix strix and complex community of Bacteroidetes bacteria on its surface.</title>
        <authorList>
            <person name="Treitli S.C."/>
            <person name="Kolisko M."/>
            <person name="Husnik F."/>
            <person name="Keeling P."/>
            <person name="Hampl V."/>
        </authorList>
    </citation>
    <scope>NUCLEOTIDE SEQUENCE [LARGE SCALE GENOMIC DNA]</scope>
    <source>
        <strain evidence="2">ST1C</strain>
    </source>
</reference>
<name>A0A5J4T065_9EUKA</name>
<dbReference type="AlphaFoldDB" id="A0A5J4T065"/>